<evidence type="ECO:0000313" key="3">
    <source>
        <dbReference type="Proteomes" id="UP000805418"/>
    </source>
</evidence>
<reference evidence="2" key="2">
    <citation type="submission" date="2025-08" db="UniProtKB">
        <authorList>
            <consortium name="Ensembl"/>
        </authorList>
    </citation>
    <scope>IDENTIFICATION</scope>
    <source>
        <strain evidence="2">Boxer</strain>
    </source>
</reference>
<name>A0A8I3MS67_CANLF</name>
<dbReference type="OrthoDB" id="9830181at2759"/>
<dbReference type="Ensembl" id="ENSCAFT00845007528.1">
    <property type="protein sequence ID" value="ENSCAFP00845005951.1"/>
    <property type="gene ID" value="ENSCAFG00845004196.1"/>
</dbReference>
<evidence type="ECO:0000313" key="2">
    <source>
        <dbReference type="Ensembl" id="ENSCAFP00845005951.1"/>
    </source>
</evidence>
<reference evidence="2" key="1">
    <citation type="submission" date="2020-03" db="EMBL/GenBank/DDBJ databases">
        <title>Long-read based genome assembly of a Labrador retriever dog.</title>
        <authorList>
            <person name="Eory L."/>
            <person name="Zhang W."/>
            <person name="Schoenebeck J."/>
        </authorList>
    </citation>
    <scope>NUCLEOTIDE SEQUENCE [LARGE SCALE GENOMIC DNA]</scope>
    <source>
        <strain evidence="2">Labrador retriever</strain>
    </source>
</reference>
<sequence>MEKAKERMKKQAQNGKSPTLQRNPLNSPGNLQEMKMTRTAKKRKTKAALRVEMLAMTQGTRLQTCRKPVKGPNYHNECCILGETTRRLYIWLSNNLGFDMNQHIFLVVIDRTPVCMYIIHIPLCCVWGKKDILAFFKVIDLISLFGCMKLPLTTKDYQDFCTNLYMSRILLSRQLRSSFSCLYSSITRHSIKYKLAFFKDDHST</sequence>
<protein>
    <submittedName>
        <fullName evidence="2">HDGF like 3</fullName>
    </submittedName>
</protein>
<organism evidence="2 3">
    <name type="scientific">Canis lupus familiaris</name>
    <name type="common">Dog</name>
    <name type="synonym">Canis familiaris</name>
    <dbReference type="NCBI Taxonomy" id="9615"/>
    <lineage>
        <taxon>Eukaryota</taxon>
        <taxon>Metazoa</taxon>
        <taxon>Chordata</taxon>
        <taxon>Craniata</taxon>
        <taxon>Vertebrata</taxon>
        <taxon>Euteleostomi</taxon>
        <taxon>Mammalia</taxon>
        <taxon>Eutheria</taxon>
        <taxon>Laurasiatheria</taxon>
        <taxon>Carnivora</taxon>
        <taxon>Caniformia</taxon>
        <taxon>Canidae</taxon>
        <taxon>Canis</taxon>
    </lineage>
</organism>
<proteinExistence type="predicted"/>
<accession>A0A8I3MS67</accession>
<dbReference type="GeneTree" id="ENSGT00910000147777"/>
<keyword evidence="3" id="KW-1185">Reference proteome</keyword>
<evidence type="ECO:0000256" key="1">
    <source>
        <dbReference type="SAM" id="MobiDB-lite"/>
    </source>
</evidence>
<feature type="region of interest" description="Disordered" evidence="1">
    <location>
        <begin position="1"/>
        <end position="39"/>
    </location>
</feature>
<dbReference type="AlphaFoldDB" id="A0A8I3MS67"/>
<gene>
    <name evidence="2" type="primary">HDGFL3</name>
</gene>
<feature type="compositionally biased region" description="Basic residues" evidence="1">
    <location>
        <begin position="1"/>
        <end position="10"/>
    </location>
</feature>
<reference evidence="2" key="3">
    <citation type="submission" date="2025-09" db="UniProtKB">
        <authorList>
            <consortium name="Ensembl"/>
        </authorList>
    </citation>
    <scope>IDENTIFICATION</scope>
    <source>
        <strain evidence="2">Boxer</strain>
    </source>
</reference>
<feature type="compositionally biased region" description="Polar residues" evidence="1">
    <location>
        <begin position="11"/>
        <end position="30"/>
    </location>
</feature>
<dbReference type="Proteomes" id="UP000805418">
    <property type="component" value="Chromosome 3"/>
</dbReference>